<accession>Q21A66</accession>
<keyword evidence="3" id="KW-0804">Transcription</keyword>
<dbReference type="GO" id="GO:0003677">
    <property type="term" value="F:DNA binding"/>
    <property type="evidence" value="ECO:0007669"/>
    <property type="project" value="UniProtKB-KW"/>
</dbReference>
<keyword evidence="1" id="KW-0805">Transcription regulation</keyword>
<dbReference type="Pfam" id="PF07729">
    <property type="entry name" value="FCD"/>
    <property type="match status" value="1"/>
</dbReference>
<dbReference type="SUPFAM" id="SSF46785">
    <property type="entry name" value="Winged helix' DNA-binding domain"/>
    <property type="match status" value="1"/>
</dbReference>
<dbReference type="Gene3D" id="1.20.120.530">
    <property type="entry name" value="GntR ligand-binding domain-like"/>
    <property type="match status" value="1"/>
</dbReference>
<dbReference type="eggNOG" id="COG2186">
    <property type="taxonomic scope" value="Bacteria"/>
</dbReference>
<dbReference type="CDD" id="cd07377">
    <property type="entry name" value="WHTH_GntR"/>
    <property type="match status" value="1"/>
</dbReference>
<dbReference type="InterPro" id="IPR036388">
    <property type="entry name" value="WH-like_DNA-bd_sf"/>
</dbReference>
<dbReference type="PRINTS" id="PR00035">
    <property type="entry name" value="HTHGNTR"/>
</dbReference>
<dbReference type="SMART" id="SM00345">
    <property type="entry name" value="HTH_GNTR"/>
    <property type="match status" value="1"/>
</dbReference>
<dbReference type="EMBL" id="CP000301">
    <property type="protein sequence ID" value="ABD86720.1"/>
    <property type="molecule type" value="Genomic_DNA"/>
</dbReference>
<dbReference type="SUPFAM" id="SSF48008">
    <property type="entry name" value="GntR ligand-binding domain-like"/>
    <property type="match status" value="1"/>
</dbReference>
<name>Q21A66_RHOPB</name>
<feature type="domain" description="HTH gntR-type" evidence="5">
    <location>
        <begin position="20"/>
        <end position="88"/>
    </location>
</feature>
<proteinExistence type="predicted"/>
<dbReference type="STRING" id="316056.RPC_1157"/>
<dbReference type="GO" id="GO:0003700">
    <property type="term" value="F:DNA-binding transcription factor activity"/>
    <property type="evidence" value="ECO:0007669"/>
    <property type="project" value="InterPro"/>
</dbReference>
<dbReference type="PANTHER" id="PTHR43537:SF5">
    <property type="entry name" value="UXU OPERON TRANSCRIPTIONAL REGULATOR"/>
    <property type="match status" value="1"/>
</dbReference>
<protein>
    <submittedName>
        <fullName evidence="6">Transcriptional regulator, GntR family</fullName>
    </submittedName>
</protein>
<dbReference type="AlphaFoldDB" id="Q21A66"/>
<dbReference type="InterPro" id="IPR008920">
    <property type="entry name" value="TF_FadR/GntR_C"/>
</dbReference>
<gene>
    <name evidence="6" type="ordered locus">RPC_1157</name>
</gene>
<dbReference type="Gene3D" id="1.10.10.10">
    <property type="entry name" value="Winged helix-like DNA-binding domain superfamily/Winged helix DNA-binding domain"/>
    <property type="match status" value="1"/>
</dbReference>
<evidence type="ECO:0000256" key="1">
    <source>
        <dbReference type="ARBA" id="ARBA00023015"/>
    </source>
</evidence>
<dbReference type="OrthoDB" id="9805385at2"/>
<reference evidence="6" key="1">
    <citation type="submission" date="2006-03" db="EMBL/GenBank/DDBJ databases">
        <title>Complete sequence of Rhodopseudomonas palustris BisB18.</title>
        <authorList>
            <consortium name="US DOE Joint Genome Institute"/>
            <person name="Copeland A."/>
            <person name="Lucas S."/>
            <person name="Lapidus A."/>
            <person name="Barry K."/>
            <person name="Detter J.C."/>
            <person name="Glavina del Rio T."/>
            <person name="Hammon N."/>
            <person name="Israni S."/>
            <person name="Dalin E."/>
            <person name="Tice H."/>
            <person name="Pitluck S."/>
            <person name="Chain P."/>
            <person name="Malfatti S."/>
            <person name="Shin M."/>
            <person name="Vergez L."/>
            <person name="Schmutz J."/>
            <person name="Larimer F."/>
            <person name="Land M."/>
            <person name="Hauser L."/>
            <person name="Pelletier D.A."/>
            <person name="Kyrpides N."/>
            <person name="Anderson I."/>
            <person name="Oda Y."/>
            <person name="Harwood C.S."/>
            <person name="Richardson P."/>
        </authorList>
    </citation>
    <scope>NUCLEOTIDE SEQUENCE [LARGE SCALE GENOMIC DNA]</scope>
    <source>
        <strain evidence="6">BisB18</strain>
    </source>
</reference>
<evidence type="ECO:0000313" key="6">
    <source>
        <dbReference type="EMBL" id="ABD86720.1"/>
    </source>
</evidence>
<dbReference type="KEGG" id="rpc:RPC_1157"/>
<evidence type="ECO:0000256" key="3">
    <source>
        <dbReference type="ARBA" id="ARBA00023163"/>
    </source>
</evidence>
<evidence type="ECO:0000259" key="5">
    <source>
        <dbReference type="PROSITE" id="PS50949"/>
    </source>
</evidence>
<dbReference type="Pfam" id="PF00392">
    <property type="entry name" value="GntR"/>
    <property type="match status" value="1"/>
</dbReference>
<evidence type="ECO:0000256" key="4">
    <source>
        <dbReference type="SAM" id="MobiDB-lite"/>
    </source>
</evidence>
<dbReference type="RefSeq" id="WP_011471625.1">
    <property type="nucleotide sequence ID" value="NC_007925.1"/>
</dbReference>
<dbReference type="InterPro" id="IPR000524">
    <property type="entry name" value="Tscrpt_reg_HTH_GntR"/>
</dbReference>
<organism evidence="6">
    <name type="scientific">Rhodopseudomonas palustris (strain BisB18)</name>
    <dbReference type="NCBI Taxonomy" id="316056"/>
    <lineage>
        <taxon>Bacteria</taxon>
        <taxon>Pseudomonadati</taxon>
        <taxon>Pseudomonadota</taxon>
        <taxon>Alphaproteobacteria</taxon>
        <taxon>Hyphomicrobiales</taxon>
        <taxon>Nitrobacteraceae</taxon>
        <taxon>Rhodopseudomonas</taxon>
    </lineage>
</organism>
<dbReference type="HOGENOM" id="CLU_017584_9_1_5"/>
<sequence>MTNTTESENAAPERAPAGRSPLAQNVFQALRAQITGGQLRPDQKLPGEHELAETYLVSRPIVREALRQLREQRLIYSRRGAGSFVVARPDLGAEQPAVGFAPVETIADIQRCYDFRLTIEPDHAYWAASRWNAEALDEIATALDLMRDATVARLHREDADFAFHLAIAQATNNHYYVSSMTALKAHIFVSMKFHGNSVIVAKERLENVFAEHCGIFEAIRARDSDRARELMRRHLEGSRDRLFEGRMLDLSL</sequence>
<evidence type="ECO:0000256" key="2">
    <source>
        <dbReference type="ARBA" id="ARBA00023125"/>
    </source>
</evidence>
<feature type="region of interest" description="Disordered" evidence="4">
    <location>
        <begin position="1"/>
        <end position="20"/>
    </location>
</feature>
<dbReference type="InterPro" id="IPR011711">
    <property type="entry name" value="GntR_C"/>
</dbReference>
<dbReference type="PANTHER" id="PTHR43537">
    <property type="entry name" value="TRANSCRIPTIONAL REGULATOR, GNTR FAMILY"/>
    <property type="match status" value="1"/>
</dbReference>
<dbReference type="PROSITE" id="PS50949">
    <property type="entry name" value="HTH_GNTR"/>
    <property type="match status" value="1"/>
</dbReference>
<keyword evidence="2" id="KW-0238">DNA-binding</keyword>
<dbReference type="InterPro" id="IPR036390">
    <property type="entry name" value="WH_DNA-bd_sf"/>
</dbReference>
<dbReference type="SMART" id="SM00895">
    <property type="entry name" value="FCD"/>
    <property type="match status" value="1"/>
</dbReference>